<comment type="caution">
    <text evidence="1">The sequence shown here is derived from an EMBL/GenBank/DDBJ whole genome shotgun (WGS) entry which is preliminary data.</text>
</comment>
<evidence type="ECO:0008006" key="3">
    <source>
        <dbReference type="Google" id="ProtNLM"/>
    </source>
</evidence>
<evidence type="ECO:0000313" key="2">
    <source>
        <dbReference type="Proteomes" id="UP000310314"/>
    </source>
</evidence>
<reference evidence="1 2" key="1">
    <citation type="submission" date="2019-05" db="EMBL/GenBank/DDBJ databases">
        <authorList>
            <person name="Zhang J.-Y."/>
            <person name="Feg X."/>
            <person name="Du Z.-J."/>
        </authorList>
    </citation>
    <scope>NUCLEOTIDE SEQUENCE [LARGE SCALE GENOMIC DNA]</scope>
    <source>
        <strain evidence="1 2">RZ26</strain>
    </source>
</reference>
<gene>
    <name evidence="1" type="ORF">FEE95_08970</name>
</gene>
<dbReference type="AlphaFoldDB" id="A0A5S3PPF0"/>
<proteinExistence type="predicted"/>
<accession>A0A5S3PPF0</accession>
<protein>
    <recommendedName>
        <fullName evidence="3">DUF4347 domain-containing protein</fullName>
    </recommendedName>
</protein>
<dbReference type="RefSeq" id="WP_138657611.1">
    <property type="nucleotide sequence ID" value="NZ_VATY01000002.1"/>
</dbReference>
<dbReference type="EMBL" id="VATY01000002">
    <property type="protein sequence ID" value="TMM56627.1"/>
    <property type="molecule type" value="Genomic_DNA"/>
</dbReference>
<keyword evidence="2" id="KW-1185">Reference proteome</keyword>
<organism evidence="1 2">
    <name type="scientific">Maribacter algarum</name>
    <name type="common">ex Zhang et al. 2020</name>
    <dbReference type="NCBI Taxonomy" id="2578118"/>
    <lineage>
        <taxon>Bacteria</taxon>
        <taxon>Pseudomonadati</taxon>
        <taxon>Bacteroidota</taxon>
        <taxon>Flavobacteriia</taxon>
        <taxon>Flavobacteriales</taxon>
        <taxon>Flavobacteriaceae</taxon>
        <taxon>Maribacter</taxon>
    </lineage>
</organism>
<sequence length="346" mass="39580">MKQIIVLLSFILVNIGCKKPFSQSPETALALPLEKKPTNGSVVFIAGFDEGTNAYYTKAKQYFEGQGIQVIDSLFSLNEILTYINHQAENRIHFDEIHIVSHSNAWLGMSLKTIRNGERITLKTLQKTRAENQIKDVQNGITNDTKIIFHSCGLGENQALLQELKDTFTTTKAPKVYASTFFNVFGGKFAGHYLAKPYYTFYPTAESKGPAHLAKEFKSTYPQTQIDWFTAIKTRRETSLGEAYSFKFNIPVNWEFKFDNFSDIPVLKDKDAIMDWVSESQEMAEVLFELNIPIEKYRWKTEVRGRKLMIKGKTTVLCVLAPILQDRGKGEYQKPRVEDPNLYQIL</sequence>
<name>A0A5S3PPF0_9FLAO</name>
<dbReference type="OrthoDB" id="1184647at2"/>
<evidence type="ECO:0000313" key="1">
    <source>
        <dbReference type="EMBL" id="TMM56627.1"/>
    </source>
</evidence>
<dbReference type="Proteomes" id="UP000310314">
    <property type="component" value="Unassembled WGS sequence"/>
</dbReference>